<feature type="compositionally biased region" description="Acidic residues" evidence="1">
    <location>
        <begin position="181"/>
        <end position="190"/>
    </location>
</feature>
<dbReference type="STRING" id="39495.SAMN02745111_02305"/>
<dbReference type="EMBL" id="FUXZ01000017">
    <property type="protein sequence ID" value="SKA72123.1"/>
    <property type="molecule type" value="Genomic_DNA"/>
</dbReference>
<evidence type="ECO:0000313" key="3">
    <source>
        <dbReference type="Proteomes" id="UP000190814"/>
    </source>
</evidence>
<gene>
    <name evidence="2" type="ORF">SAMN02745111_02305</name>
</gene>
<evidence type="ECO:0000313" key="2">
    <source>
        <dbReference type="EMBL" id="SKA72123.1"/>
    </source>
</evidence>
<feature type="compositionally biased region" description="Acidic residues" evidence="1">
    <location>
        <begin position="200"/>
        <end position="245"/>
    </location>
</feature>
<dbReference type="Gene3D" id="3.40.50.12480">
    <property type="match status" value="1"/>
</dbReference>
<accession>A0A1T4W4G5</accession>
<reference evidence="2 3" key="1">
    <citation type="submission" date="2017-02" db="EMBL/GenBank/DDBJ databases">
        <authorList>
            <person name="Peterson S.W."/>
        </authorList>
    </citation>
    <scope>NUCLEOTIDE SEQUENCE [LARGE SCALE GENOMIC DNA]</scope>
    <source>
        <strain evidence="2 3">ATCC 35992</strain>
    </source>
</reference>
<dbReference type="Pfam" id="PF13306">
    <property type="entry name" value="LRR_5"/>
    <property type="match status" value="1"/>
</dbReference>
<evidence type="ECO:0000256" key="1">
    <source>
        <dbReference type="SAM" id="MobiDB-lite"/>
    </source>
</evidence>
<protein>
    <submittedName>
        <fullName evidence="2">Leucine rich repeat-containing protein</fullName>
    </submittedName>
</protein>
<keyword evidence="3" id="KW-1185">Reference proteome</keyword>
<organism evidence="2 3">
    <name type="scientific">Eubacterium uniforme</name>
    <dbReference type="NCBI Taxonomy" id="39495"/>
    <lineage>
        <taxon>Bacteria</taxon>
        <taxon>Bacillati</taxon>
        <taxon>Bacillota</taxon>
        <taxon>Clostridia</taxon>
        <taxon>Eubacteriales</taxon>
        <taxon>Eubacteriaceae</taxon>
        <taxon>Eubacterium</taxon>
    </lineage>
</organism>
<dbReference type="Proteomes" id="UP000190814">
    <property type="component" value="Unassembled WGS sequence"/>
</dbReference>
<name>A0A1T4W4G5_9FIRM</name>
<feature type="region of interest" description="Disordered" evidence="1">
    <location>
        <begin position="175"/>
        <end position="250"/>
    </location>
</feature>
<sequence>MRIKRRGLCISLACVMFVTIGPVGDYRSKIKAENIGSQIIDVDDEIVVPMIALSAEDGFVKLTEESDIKGIKLEDNVLTLDGYKGGSIHIDCSLYKIADLKVIVKGNNVINGNLLVNRTNIELSGKGILTINELGDEIKEEIVNDRNGVSICDGDLVIDGPRVIVNDSKEGVKVISTKTDGDEEETESITETESSSETVSETESETESQVEETSEEEFSVEETEELTEEETEESTEEETENSTEESTEKSTWKNFKVVKRNLNDKKEYAECKFTMKSGSLIVNMIQSEVSVNKDVVKHIYTQSVFAEKVFLDGGAIKVEYKDVDDSLGKINNEMSILSETKDGKAEGIILYSNYDLVQKDTRFIIITPRAYSGNVKLHSEFENVVVNPKKIVYLNSSDIKDLKVKLSEDKYTYDGNAKTPEVTIKGLIKDVDYKVSYTENVNPGKASVKVDGIDMFTGSVVVDFTIEKNEEVKAEETTPVQKPVKVTKKTKKKTKVYKAGYKFKDATFVYEIRKVGTRKKTGEVKIVGLRKKKVSKATIKGVVKYKKDRYKVTEIQKNAFSKLKKLEKVTIGKNVKFIGEGVLANCKNLKKVTFKTVIIKKIGMGAFAETPEEFIIKVPKTKFKKYRKLLKKAGYEGKIK</sequence>
<proteinExistence type="predicted"/>
<dbReference type="RefSeq" id="WP_078767127.1">
    <property type="nucleotide sequence ID" value="NZ_FUXZ01000017.1"/>
</dbReference>
<dbReference type="OrthoDB" id="1751034at2"/>
<dbReference type="AlphaFoldDB" id="A0A1T4W4G5"/>
<dbReference type="InterPro" id="IPR026906">
    <property type="entry name" value="LRR_5"/>
</dbReference>